<gene>
    <name evidence="1" type="ORF">CACET_c23180</name>
</gene>
<reference evidence="1 2" key="1">
    <citation type="submission" date="2014-10" db="EMBL/GenBank/DDBJ databases">
        <title>Genome sequence of Clostridium aceticum DSM 1496.</title>
        <authorList>
            <person name="Poehlein A."/>
            <person name="Schiel-Bengelsdorf B."/>
            <person name="Gottschalk G."/>
            <person name="Duerre P."/>
            <person name="Daniel R."/>
        </authorList>
    </citation>
    <scope>NUCLEOTIDE SEQUENCE [LARGE SCALE GENOMIC DNA]</scope>
    <source>
        <strain evidence="1 2">DSM 1496</strain>
    </source>
</reference>
<organism evidence="1 2">
    <name type="scientific">Clostridium aceticum</name>
    <dbReference type="NCBI Taxonomy" id="84022"/>
    <lineage>
        <taxon>Bacteria</taxon>
        <taxon>Bacillati</taxon>
        <taxon>Bacillota</taxon>
        <taxon>Clostridia</taxon>
        <taxon>Eubacteriales</taxon>
        <taxon>Clostridiaceae</taxon>
        <taxon>Clostridium</taxon>
    </lineage>
</organism>
<dbReference type="KEGG" id="cace:CACET_c23180"/>
<proteinExistence type="predicted"/>
<evidence type="ECO:0000313" key="2">
    <source>
        <dbReference type="Proteomes" id="UP000035704"/>
    </source>
</evidence>
<accession>A0A0D8I6L4</accession>
<dbReference type="RefSeq" id="WP_044826291.1">
    <property type="nucleotide sequence ID" value="NZ_CP009687.1"/>
</dbReference>
<sequence length="153" mass="17942">MGRKLRKALFNKKEIKIEEASEDMRGNLTCHICNVELTYVKGYMKEINEKTYYIDPYFRLKSKDNDHSLECKYNTAGYLTIMAKDSSDKILENLKSGKFNCRLHLILDSLRQIEKVGIKKDGLKEDNPNSKTKEKEYVKNEDKLDSYLATMKR</sequence>
<dbReference type="EMBL" id="CP009687">
    <property type="protein sequence ID" value="AKL95764.1"/>
    <property type="molecule type" value="Genomic_DNA"/>
</dbReference>
<dbReference type="PATRIC" id="fig|84022.5.peg.2199"/>
<evidence type="ECO:0000313" key="1">
    <source>
        <dbReference type="EMBL" id="AKL95764.1"/>
    </source>
</evidence>
<dbReference type="Proteomes" id="UP000035704">
    <property type="component" value="Chromosome"/>
</dbReference>
<name>A0A0D8I6L4_9CLOT</name>
<protein>
    <submittedName>
        <fullName evidence="1">Uncharacterized protein</fullName>
    </submittedName>
</protein>
<dbReference type="OrthoDB" id="2990080at2"/>
<dbReference type="AlphaFoldDB" id="A0A0D8I6L4"/>
<keyword evidence="2" id="KW-1185">Reference proteome</keyword>